<dbReference type="Proteomes" id="UP001597151">
    <property type="component" value="Unassembled WGS sequence"/>
</dbReference>
<accession>A0ABW3TA77</accession>
<dbReference type="InterPro" id="IPR039422">
    <property type="entry name" value="MarR/SlyA-like"/>
</dbReference>
<gene>
    <name evidence="2" type="ORF">ACFQ3C_00530</name>
</gene>
<dbReference type="SUPFAM" id="SSF46785">
    <property type="entry name" value="Winged helix' DNA-binding domain"/>
    <property type="match status" value="1"/>
</dbReference>
<sequence>MDIENRERSTYRLEDQIGFKLRLANQKHLEVFARMMPDVTPTQFAVLAKLMDEDTISQNQLGRLVGMDAATTKGVVDRLRAKGLVRRSKSTSDMRRLDISLTPEGRNFAAQAIETAHRISEVTAANLTRREMERLLELLDKL</sequence>
<dbReference type="InterPro" id="IPR000835">
    <property type="entry name" value="HTH_MarR-typ"/>
</dbReference>
<comment type="caution">
    <text evidence="2">The sequence shown here is derived from an EMBL/GenBank/DDBJ whole genome shotgun (WGS) entry which is preliminary data.</text>
</comment>
<evidence type="ECO:0000313" key="2">
    <source>
        <dbReference type="EMBL" id="MFD1193151.1"/>
    </source>
</evidence>
<dbReference type="InterPro" id="IPR036390">
    <property type="entry name" value="WH_DNA-bd_sf"/>
</dbReference>
<dbReference type="RefSeq" id="WP_380788139.1">
    <property type="nucleotide sequence ID" value="NZ_JBHTKR010000001.1"/>
</dbReference>
<keyword evidence="3" id="KW-1185">Reference proteome</keyword>
<dbReference type="InterPro" id="IPR036388">
    <property type="entry name" value="WH-like_DNA-bd_sf"/>
</dbReference>
<dbReference type="PANTHER" id="PTHR33164:SF95">
    <property type="entry name" value="TRANSCRIPTIONAL REGULATOR"/>
    <property type="match status" value="1"/>
</dbReference>
<evidence type="ECO:0000313" key="3">
    <source>
        <dbReference type="Proteomes" id="UP001597151"/>
    </source>
</evidence>
<dbReference type="PROSITE" id="PS50995">
    <property type="entry name" value="HTH_MARR_2"/>
    <property type="match status" value="1"/>
</dbReference>
<evidence type="ECO:0000259" key="1">
    <source>
        <dbReference type="PROSITE" id="PS50995"/>
    </source>
</evidence>
<feature type="domain" description="HTH marR-type" evidence="1">
    <location>
        <begin position="14"/>
        <end position="142"/>
    </location>
</feature>
<dbReference type="SMART" id="SM00347">
    <property type="entry name" value="HTH_MARR"/>
    <property type="match status" value="1"/>
</dbReference>
<proteinExistence type="predicted"/>
<name>A0ABW3TA77_9RHOB</name>
<dbReference type="Gene3D" id="1.10.10.10">
    <property type="entry name" value="Winged helix-like DNA-binding domain superfamily/Winged helix DNA-binding domain"/>
    <property type="match status" value="1"/>
</dbReference>
<dbReference type="EMBL" id="JBHTKR010000001">
    <property type="protein sequence ID" value="MFD1193151.1"/>
    <property type="molecule type" value="Genomic_DNA"/>
</dbReference>
<reference evidence="3" key="1">
    <citation type="journal article" date="2019" name="Int. J. Syst. Evol. Microbiol.">
        <title>The Global Catalogue of Microorganisms (GCM) 10K type strain sequencing project: providing services to taxonomists for standard genome sequencing and annotation.</title>
        <authorList>
            <consortium name="The Broad Institute Genomics Platform"/>
            <consortium name="The Broad Institute Genome Sequencing Center for Infectious Disease"/>
            <person name="Wu L."/>
            <person name="Ma J."/>
        </authorList>
    </citation>
    <scope>NUCLEOTIDE SEQUENCE [LARGE SCALE GENOMIC DNA]</scope>
    <source>
        <strain evidence="3">CCUG 55328</strain>
    </source>
</reference>
<dbReference type="PANTHER" id="PTHR33164">
    <property type="entry name" value="TRANSCRIPTIONAL REGULATOR, MARR FAMILY"/>
    <property type="match status" value="1"/>
</dbReference>
<protein>
    <submittedName>
        <fullName evidence="2">MarR family winged helix-turn-helix transcriptional regulator</fullName>
    </submittedName>
</protein>
<organism evidence="2 3">
    <name type="scientific">Seohaeicola saemankumensis</name>
    <dbReference type="NCBI Taxonomy" id="481181"/>
    <lineage>
        <taxon>Bacteria</taxon>
        <taxon>Pseudomonadati</taxon>
        <taxon>Pseudomonadota</taxon>
        <taxon>Alphaproteobacteria</taxon>
        <taxon>Rhodobacterales</taxon>
        <taxon>Roseobacteraceae</taxon>
        <taxon>Seohaeicola</taxon>
    </lineage>
</organism>
<dbReference type="Pfam" id="PF01047">
    <property type="entry name" value="MarR"/>
    <property type="match status" value="1"/>
</dbReference>
<dbReference type="PRINTS" id="PR00598">
    <property type="entry name" value="HTHMARR"/>
</dbReference>